<keyword evidence="3" id="KW-0349">Heme</keyword>
<proteinExistence type="inferred from homology"/>
<evidence type="ECO:0000256" key="4">
    <source>
        <dbReference type="ARBA" id="ARBA00022723"/>
    </source>
</evidence>
<reference evidence="9" key="1">
    <citation type="journal article" date="2017" name="Genome Biol.">
        <title>Comparative genomics reveals high biological diversity and specific adaptations in the industrially and medically important fungal genus Aspergillus.</title>
        <authorList>
            <person name="de Vries R.P."/>
            <person name="Riley R."/>
            <person name="Wiebenga A."/>
            <person name="Aguilar-Osorio G."/>
            <person name="Amillis S."/>
            <person name="Uchima C.A."/>
            <person name="Anderluh G."/>
            <person name="Asadollahi M."/>
            <person name="Askin M."/>
            <person name="Barry K."/>
            <person name="Battaglia E."/>
            <person name="Bayram O."/>
            <person name="Benocci T."/>
            <person name="Braus-Stromeyer S.A."/>
            <person name="Caldana C."/>
            <person name="Canovas D."/>
            <person name="Cerqueira G.C."/>
            <person name="Chen F."/>
            <person name="Chen W."/>
            <person name="Choi C."/>
            <person name="Clum A."/>
            <person name="Dos Santos R.A."/>
            <person name="Damasio A.R."/>
            <person name="Diallinas G."/>
            <person name="Emri T."/>
            <person name="Fekete E."/>
            <person name="Flipphi M."/>
            <person name="Freyberg S."/>
            <person name="Gallo A."/>
            <person name="Gournas C."/>
            <person name="Habgood R."/>
            <person name="Hainaut M."/>
            <person name="Harispe M.L."/>
            <person name="Henrissat B."/>
            <person name="Hilden K.S."/>
            <person name="Hope R."/>
            <person name="Hossain A."/>
            <person name="Karabika E."/>
            <person name="Karaffa L."/>
            <person name="Karanyi Z."/>
            <person name="Krasevec N."/>
            <person name="Kuo A."/>
            <person name="Kusch H."/>
            <person name="LaButti K."/>
            <person name="Lagendijk E.L."/>
            <person name="Lapidus A."/>
            <person name="Levasseur A."/>
            <person name="Lindquist E."/>
            <person name="Lipzen A."/>
            <person name="Logrieco A.F."/>
            <person name="MacCabe A."/>
            <person name="Maekelae M.R."/>
            <person name="Malavazi I."/>
            <person name="Melin P."/>
            <person name="Meyer V."/>
            <person name="Mielnichuk N."/>
            <person name="Miskei M."/>
            <person name="Molnar A.P."/>
            <person name="Mule G."/>
            <person name="Ngan C.Y."/>
            <person name="Orejas M."/>
            <person name="Orosz E."/>
            <person name="Ouedraogo J.P."/>
            <person name="Overkamp K.M."/>
            <person name="Park H.-S."/>
            <person name="Perrone G."/>
            <person name="Piumi F."/>
            <person name="Punt P.J."/>
            <person name="Ram A.F."/>
            <person name="Ramon A."/>
            <person name="Rauscher S."/>
            <person name="Record E."/>
            <person name="Riano-Pachon D.M."/>
            <person name="Robert V."/>
            <person name="Roehrig J."/>
            <person name="Ruller R."/>
            <person name="Salamov A."/>
            <person name="Salih N.S."/>
            <person name="Samson R.A."/>
            <person name="Sandor E."/>
            <person name="Sanguinetti M."/>
            <person name="Schuetze T."/>
            <person name="Sepcic K."/>
            <person name="Shelest E."/>
            <person name="Sherlock G."/>
            <person name="Sophianopoulou V."/>
            <person name="Squina F.M."/>
            <person name="Sun H."/>
            <person name="Susca A."/>
            <person name="Todd R.B."/>
            <person name="Tsang A."/>
            <person name="Unkles S.E."/>
            <person name="van de Wiele N."/>
            <person name="van Rossen-Uffink D."/>
            <person name="Oliveira J.V."/>
            <person name="Vesth T.C."/>
            <person name="Visser J."/>
            <person name="Yu J.-H."/>
            <person name="Zhou M."/>
            <person name="Andersen M.R."/>
            <person name="Archer D.B."/>
            <person name="Baker S.E."/>
            <person name="Benoit I."/>
            <person name="Brakhage A.A."/>
            <person name="Braus G.H."/>
            <person name="Fischer R."/>
            <person name="Frisvad J.C."/>
            <person name="Goldman G.H."/>
            <person name="Houbraken J."/>
            <person name="Oakley B."/>
            <person name="Pocsi I."/>
            <person name="Scazzocchio C."/>
            <person name="Seiboth B."/>
            <person name="vanKuyk P.A."/>
            <person name="Wortman J."/>
            <person name="Dyer P.S."/>
            <person name="Grigoriev I.V."/>
        </authorList>
    </citation>
    <scope>NUCLEOTIDE SEQUENCE [LARGE SCALE GENOMIC DNA]</scope>
    <source>
        <strain evidence="9">CBS 583.65</strain>
    </source>
</reference>
<keyword evidence="5" id="KW-0560">Oxidoreductase</keyword>
<dbReference type="SUPFAM" id="SSF48264">
    <property type="entry name" value="Cytochrome P450"/>
    <property type="match status" value="1"/>
</dbReference>
<dbReference type="OrthoDB" id="1470350at2759"/>
<dbReference type="GO" id="GO:0020037">
    <property type="term" value="F:heme binding"/>
    <property type="evidence" value="ECO:0007669"/>
    <property type="project" value="InterPro"/>
</dbReference>
<evidence type="ECO:0000313" key="9">
    <source>
        <dbReference type="Proteomes" id="UP000184073"/>
    </source>
</evidence>
<dbReference type="STRING" id="1036611.A0A1L9PR04"/>
<dbReference type="AlphaFoldDB" id="A0A1L9PR04"/>
<dbReference type="GeneID" id="63731722"/>
<dbReference type="PANTHER" id="PTHR24305">
    <property type="entry name" value="CYTOCHROME P450"/>
    <property type="match status" value="1"/>
</dbReference>
<evidence type="ECO:0000256" key="3">
    <source>
        <dbReference type="ARBA" id="ARBA00022617"/>
    </source>
</evidence>
<dbReference type="EMBL" id="KV878131">
    <property type="protein sequence ID" value="OJJ03931.1"/>
    <property type="molecule type" value="Genomic_DNA"/>
</dbReference>
<keyword evidence="7" id="KW-0503">Monooxygenase</keyword>
<dbReference type="InterPro" id="IPR002401">
    <property type="entry name" value="Cyt_P450_E_grp-I"/>
</dbReference>
<dbReference type="Gene3D" id="1.10.630.10">
    <property type="entry name" value="Cytochrome P450"/>
    <property type="match status" value="1"/>
</dbReference>
<evidence type="ECO:0000313" key="8">
    <source>
        <dbReference type="EMBL" id="OJJ03931.1"/>
    </source>
</evidence>
<dbReference type="PRINTS" id="PR00463">
    <property type="entry name" value="EP450I"/>
</dbReference>
<name>A0A1L9PR04_ASPVE</name>
<dbReference type="VEuPathDB" id="FungiDB:ASPVEDRAFT_73527"/>
<dbReference type="PANTHER" id="PTHR24305:SF210">
    <property type="entry name" value="CYTOCHROME P450 MONOOXYGENASE ASQL-RELATED"/>
    <property type="match status" value="1"/>
</dbReference>
<evidence type="ECO:0000256" key="5">
    <source>
        <dbReference type="ARBA" id="ARBA00023002"/>
    </source>
</evidence>
<dbReference type="Proteomes" id="UP000184073">
    <property type="component" value="Unassembled WGS sequence"/>
</dbReference>
<keyword evidence="6" id="KW-0408">Iron</keyword>
<evidence type="ECO:0000256" key="2">
    <source>
        <dbReference type="ARBA" id="ARBA00010617"/>
    </source>
</evidence>
<evidence type="ECO:0000256" key="7">
    <source>
        <dbReference type="ARBA" id="ARBA00023033"/>
    </source>
</evidence>
<dbReference type="GO" id="GO:0044550">
    <property type="term" value="P:secondary metabolite biosynthetic process"/>
    <property type="evidence" value="ECO:0007669"/>
    <property type="project" value="UniProtKB-ARBA"/>
</dbReference>
<sequence>MFDFMAKELFSEILDCLRKATYLPWVDMLFGSIKAWAFLSVIKYFPSLTIILKPLILFYCRDLLRHRDIKLNSITAKTPQRSDVALDIPNFISYITNATSKKAILSPEELFTNTSFLIIAGSKITATLLSGYTYHLLTNPAVYTELATQVRGRFHSLSEITFAATAKMPYLRAALQESLRMYPPLPLGMPRVIPAGGALICGSYVPEKTAVSASSWSAYQSPRNFTNPTTFLPQRWLEDNPEGGDDKKTVLQPFSVGPHGSPGRSLAFAEASLILCRLVWEFDLVLAGEVATGG</sequence>
<dbReference type="Pfam" id="PF00067">
    <property type="entry name" value="p450"/>
    <property type="match status" value="1"/>
</dbReference>
<evidence type="ECO:0000256" key="1">
    <source>
        <dbReference type="ARBA" id="ARBA00001971"/>
    </source>
</evidence>
<comment type="cofactor">
    <cofactor evidence="1">
        <name>heme</name>
        <dbReference type="ChEBI" id="CHEBI:30413"/>
    </cofactor>
</comment>
<accession>A0A1L9PR04</accession>
<comment type="similarity">
    <text evidence="2">Belongs to the cytochrome P450 family.</text>
</comment>
<dbReference type="GO" id="GO:0016705">
    <property type="term" value="F:oxidoreductase activity, acting on paired donors, with incorporation or reduction of molecular oxygen"/>
    <property type="evidence" value="ECO:0007669"/>
    <property type="project" value="InterPro"/>
</dbReference>
<dbReference type="RefSeq" id="XP_040669693.1">
    <property type="nucleotide sequence ID" value="XM_040816211.1"/>
</dbReference>
<keyword evidence="9" id="KW-1185">Reference proteome</keyword>
<keyword evidence="4" id="KW-0479">Metal-binding</keyword>
<dbReference type="InterPro" id="IPR036396">
    <property type="entry name" value="Cyt_P450_sf"/>
</dbReference>
<dbReference type="InterPro" id="IPR001128">
    <property type="entry name" value="Cyt_P450"/>
</dbReference>
<dbReference type="GO" id="GO:0005506">
    <property type="term" value="F:iron ion binding"/>
    <property type="evidence" value="ECO:0007669"/>
    <property type="project" value="InterPro"/>
</dbReference>
<evidence type="ECO:0008006" key="10">
    <source>
        <dbReference type="Google" id="ProtNLM"/>
    </source>
</evidence>
<organism evidence="8 9">
    <name type="scientific">Aspergillus versicolor CBS 583.65</name>
    <dbReference type="NCBI Taxonomy" id="1036611"/>
    <lineage>
        <taxon>Eukaryota</taxon>
        <taxon>Fungi</taxon>
        <taxon>Dikarya</taxon>
        <taxon>Ascomycota</taxon>
        <taxon>Pezizomycotina</taxon>
        <taxon>Eurotiomycetes</taxon>
        <taxon>Eurotiomycetidae</taxon>
        <taxon>Eurotiales</taxon>
        <taxon>Aspergillaceae</taxon>
        <taxon>Aspergillus</taxon>
        <taxon>Aspergillus subgen. Nidulantes</taxon>
    </lineage>
</organism>
<protein>
    <recommendedName>
        <fullName evidence="10">Cytochrome P450</fullName>
    </recommendedName>
</protein>
<dbReference type="InterPro" id="IPR050121">
    <property type="entry name" value="Cytochrome_P450_monoxygenase"/>
</dbReference>
<dbReference type="GO" id="GO:0004497">
    <property type="term" value="F:monooxygenase activity"/>
    <property type="evidence" value="ECO:0007669"/>
    <property type="project" value="UniProtKB-KW"/>
</dbReference>
<evidence type="ECO:0000256" key="6">
    <source>
        <dbReference type="ARBA" id="ARBA00023004"/>
    </source>
</evidence>
<gene>
    <name evidence="8" type="ORF">ASPVEDRAFT_73527</name>
</gene>